<keyword evidence="1" id="KW-0812">Transmembrane</keyword>
<protein>
    <submittedName>
        <fullName evidence="2">Uncharacterized protein</fullName>
    </submittedName>
</protein>
<keyword evidence="1" id="KW-0472">Membrane</keyword>
<comment type="caution">
    <text evidence="2">The sequence shown here is derived from an EMBL/GenBank/DDBJ whole genome shotgun (WGS) entry which is preliminary data.</text>
</comment>
<name>A0A540VHI5_9CHLR</name>
<keyword evidence="1" id="KW-1133">Transmembrane helix</keyword>
<sequence>MEFLLGSILVMLVGIGLVIGSILYWSNWLAHRHITTRFRDAEFILQHHRAPESWIKRGSGMGQRVGEPRRDILARLDELITFFESCPFFDGEETRQLLLSQLRQEREQWKARPDEAWLLRHG</sequence>
<accession>A0A540VHI5</accession>
<evidence type="ECO:0000256" key="1">
    <source>
        <dbReference type="SAM" id="Phobius"/>
    </source>
</evidence>
<keyword evidence="3" id="KW-1185">Reference proteome</keyword>
<dbReference type="EMBL" id="VIGC01000009">
    <property type="protein sequence ID" value="TQE96228.1"/>
    <property type="molecule type" value="Genomic_DNA"/>
</dbReference>
<dbReference type="AlphaFoldDB" id="A0A540VHI5"/>
<proteinExistence type="predicted"/>
<evidence type="ECO:0000313" key="3">
    <source>
        <dbReference type="Proteomes" id="UP000317371"/>
    </source>
</evidence>
<reference evidence="2 3" key="1">
    <citation type="submission" date="2019-06" db="EMBL/GenBank/DDBJ databases">
        <title>Genome sequence of Litorilinea aerophila BAA-2444.</title>
        <authorList>
            <person name="Maclea K.S."/>
            <person name="Maurais E.G."/>
            <person name="Iannazzi L.C."/>
        </authorList>
    </citation>
    <scope>NUCLEOTIDE SEQUENCE [LARGE SCALE GENOMIC DNA]</scope>
    <source>
        <strain evidence="2 3">ATCC BAA-2444</strain>
    </source>
</reference>
<gene>
    <name evidence="2" type="ORF">FKZ61_09125</name>
</gene>
<dbReference type="Proteomes" id="UP000317371">
    <property type="component" value="Unassembled WGS sequence"/>
</dbReference>
<feature type="transmembrane region" description="Helical" evidence="1">
    <location>
        <begin position="6"/>
        <end position="30"/>
    </location>
</feature>
<dbReference type="InParanoid" id="A0A540VHI5"/>
<dbReference type="RefSeq" id="WP_141609781.1">
    <property type="nucleotide sequence ID" value="NZ_VIGC02000009.1"/>
</dbReference>
<organism evidence="2 3">
    <name type="scientific">Litorilinea aerophila</name>
    <dbReference type="NCBI Taxonomy" id="1204385"/>
    <lineage>
        <taxon>Bacteria</taxon>
        <taxon>Bacillati</taxon>
        <taxon>Chloroflexota</taxon>
        <taxon>Caldilineae</taxon>
        <taxon>Caldilineales</taxon>
        <taxon>Caldilineaceae</taxon>
        <taxon>Litorilinea</taxon>
    </lineage>
</organism>
<evidence type="ECO:0000313" key="2">
    <source>
        <dbReference type="EMBL" id="TQE96228.1"/>
    </source>
</evidence>